<accession>G7IZI9</accession>
<name>G7IZI9_MEDTR</name>
<sequence>MGITRISSLTTIFLLTFLIFAPDMYVISIHCRTNADCPRNMCKIGLPECDQTRKECWCFLPPSVDNNNIPNVIPQVTN</sequence>
<dbReference type="HOGENOM" id="CLU_197813_0_0_1"/>
<keyword evidence="4" id="KW-1185">Reference proteome</keyword>
<dbReference type="Proteomes" id="UP000002051">
    <property type="component" value="Chromosome 3"/>
</dbReference>
<reference evidence="2 4" key="2">
    <citation type="journal article" date="2014" name="BMC Genomics">
        <title>An improved genome release (version Mt4.0) for the model legume Medicago truncatula.</title>
        <authorList>
            <person name="Tang H."/>
            <person name="Krishnakumar V."/>
            <person name="Bidwell S."/>
            <person name="Rosen B."/>
            <person name="Chan A."/>
            <person name="Zhou S."/>
            <person name="Gentzbittel L."/>
            <person name="Childs K.L."/>
            <person name="Yandell M."/>
            <person name="Gundlach H."/>
            <person name="Mayer K.F."/>
            <person name="Schwartz D.C."/>
            <person name="Town C.D."/>
        </authorList>
    </citation>
    <scope>GENOME REANNOTATION</scope>
    <source>
        <strain evidence="3 4">cv. Jemalong A17</strain>
    </source>
</reference>
<dbReference type="EMBL" id="CM001219">
    <property type="protein sequence ID" value="AES69754.1"/>
    <property type="molecule type" value="Genomic_DNA"/>
</dbReference>
<dbReference type="PaxDb" id="3880-AES69754"/>
<evidence type="ECO:0000313" key="3">
    <source>
        <dbReference type="EnsemblPlants" id="AES69754"/>
    </source>
</evidence>
<reference evidence="3" key="3">
    <citation type="submission" date="2015-04" db="UniProtKB">
        <authorList>
            <consortium name="EnsemblPlants"/>
        </authorList>
    </citation>
    <scope>IDENTIFICATION</scope>
    <source>
        <strain evidence="3">cv. Jemalong A17</strain>
    </source>
</reference>
<feature type="chain" id="PRO_5014572577" evidence="1">
    <location>
        <begin position="29"/>
        <end position="78"/>
    </location>
</feature>
<evidence type="ECO:0000313" key="4">
    <source>
        <dbReference type="Proteomes" id="UP000002051"/>
    </source>
</evidence>
<evidence type="ECO:0000313" key="2">
    <source>
        <dbReference type="EMBL" id="AES69754.1"/>
    </source>
</evidence>
<keyword evidence="1" id="KW-0732">Signal</keyword>
<protein>
    <submittedName>
        <fullName evidence="2">Nodule Cysteine-Rich (NCR) secreted peptide</fullName>
    </submittedName>
</protein>
<gene>
    <name evidence="2" type="ordered locus">MTR_3g034220</name>
</gene>
<dbReference type="AlphaFoldDB" id="G7IZI9"/>
<proteinExistence type="predicted"/>
<dbReference type="EnsemblPlants" id="AES69754">
    <property type="protein sequence ID" value="AES69754"/>
    <property type="gene ID" value="MTR_3g034220"/>
</dbReference>
<organism evidence="2 4">
    <name type="scientific">Medicago truncatula</name>
    <name type="common">Barrel medic</name>
    <name type="synonym">Medicago tribuloides</name>
    <dbReference type="NCBI Taxonomy" id="3880"/>
    <lineage>
        <taxon>Eukaryota</taxon>
        <taxon>Viridiplantae</taxon>
        <taxon>Streptophyta</taxon>
        <taxon>Embryophyta</taxon>
        <taxon>Tracheophyta</taxon>
        <taxon>Spermatophyta</taxon>
        <taxon>Magnoliopsida</taxon>
        <taxon>eudicotyledons</taxon>
        <taxon>Gunneridae</taxon>
        <taxon>Pentapetalae</taxon>
        <taxon>rosids</taxon>
        <taxon>fabids</taxon>
        <taxon>Fabales</taxon>
        <taxon>Fabaceae</taxon>
        <taxon>Papilionoideae</taxon>
        <taxon>50 kb inversion clade</taxon>
        <taxon>NPAAA clade</taxon>
        <taxon>Hologalegina</taxon>
        <taxon>IRL clade</taxon>
        <taxon>Trifolieae</taxon>
        <taxon>Medicago</taxon>
    </lineage>
</organism>
<feature type="signal peptide" evidence="1">
    <location>
        <begin position="1"/>
        <end position="28"/>
    </location>
</feature>
<evidence type="ECO:0000256" key="1">
    <source>
        <dbReference type="SAM" id="SignalP"/>
    </source>
</evidence>
<reference evidence="2 4" key="1">
    <citation type="journal article" date="2011" name="Nature">
        <title>The Medicago genome provides insight into the evolution of rhizobial symbioses.</title>
        <authorList>
            <person name="Young N.D."/>
            <person name="Debelle F."/>
            <person name="Oldroyd G.E."/>
            <person name="Geurts R."/>
            <person name="Cannon S.B."/>
            <person name="Udvardi M.K."/>
            <person name="Benedito V.A."/>
            <person name="Mayer K.F."/>
            <person name="Gouzy J."/>
            <person name="Schoof H."/>
            <person name="Van de Peer Y."/>
            <person name="Proost S."/>
            <person name="Cook D.R."/>
            <person name="Meyers B.C."/>
            <person name="Spannagl M."/>
            <person name="Cheung F."/>
            <person name="De Mita S."/>
            <person name="Krishnakumar V."/>
            <person name="Gundlach H."/>
            <person name="Zhou S."/>
            <person name="Mudge J."/>
            <person name="Bharti A.K."/>
            <person name="Murray J.D."/>
            <person name="Naoumkina M.A."/>
            <person name="Rosen B."/>
            <person name="Silverstein K.A."/>
            <person name="Tang H."/>
            <person name="Rombauts S."/>
            <person name="Zhao P.X."/>
            <person name="Zhou P."/>
            <person name="Barbe V."/>
            <person name="Bardou P."/>
            <person name="Bechner M."/>
            <person name="Bellec A."/>
            <person name="Berger A."/>
            <person name="Berges H."/>
            <person name="Bidwell S."/>
            <person name="Bisseling T."/>
            <person name="Choisne N."/>
            <person name="Couloux A."/>
            <person name="Denny R."/>
            <person name="Deshpande S."/>
            <person name="Dai X."/>
            <person name="Doyle J.J."/>
            <person name="Dudez A.M."/>
            <person name="Farmer A.D."/>
            <person name="Fouteau S."/>
            <person name="Franken C."/>
            <person name="Gibelin C."/>
            <person name="Gish J."/>
            <person name="Goldstein S."/>
            <person name="Gonzalez A.J."/>
            <person name="Green P.J."/>
            <person name="Hallab A."/>
            <person name="Hartog M."/>
            <person name="Hua A."/>
            <person name="Humphray S.J."/>
            <person name="Jeong D.H."/>
            <person name="Jing Y."/>
            <person name="Jocker A."/>
            <person name="Kenton S.M."/>
            <person name="Kim D.J."/>
            <person name="Klee K."/>
            <person name="Lai H."/>
            <person name="Lang C."/>
            <person name="Lin S."/>
            <person name="Macmil S.L."/>
            <person name="Magdelenat G."/>
            <person name="Matthews L."/>
            <person name="McCorrison J."/>
            <person name="Monaghan E.L."/>
            <person name="Mun J.H."/>
            <person name="Najar F.Z."/>
            <person name="Nicholson C."/>
            <person name="Noirot C."/>
            <person name="O'Bleness M."/>
            <person name="Paule C.R."/>
            <person name="Poulain J."/>
            <person name="Prion F."/>
            <person name="Qin B."/>
            <person name="Qu C."/>
            <person name="Retzel E.F."/>
            <person name="Riddle C."/>
            <person name="Sallet E."/>
            <person name="Samain S."/>
            <person name="Samson N."/>
            <person name="Sanders I."/>
            <person name="Saurat O."/>
            <person name="Scarpelli C."/>
            <person name="Schiex T."/>
            <person name="Segurens B."/>
            <person name="Severin A.J."/>
            <person name="Sherrier D.J."/>
            <person name="Shi R."/>
            <person name="Sims S."/>
            <person name="Singer S.R."/>
            <person name="Sinharoy S."/>
            <person name="Sterck L."/>
            <person name="Viollet A."/>
            <person name="Wang B.B."/>
            <person name="Wang K."/>
            <person name="Wang M."/>
            <person name="Wang X."/>
            <person name="Warfsmann J."/>
            <person name="Weissenbach J."/>
            <person name="White D.D."/>
            <person name="White J.D."/>
            <person name="Wiley G.B."/>
            <person name="Wincker P."/>
            <person name="Xing Y."/>
            <person name="Yang L."/>
            <person name="Yao Z."/>
            <person name="Ying F."/>
            <person name="Zhai J."/>
            <person name="Zhou L."/>
            <person name="Zuber A."/>
            <person name="Denarie J."/>
            <person name="Dixon R.A."/>
            <person name="May G.D."/>
            <person name="Schwartz D.C."/>
            <person name="Rogers J."/>
            <person name="Quetier F."/>
            <person name="Town C.D."/>
            <person name="Roe B.A."/>
        </authorList>
    </citation>
    <scope>NUCLEOTIDE SEQUENCE [LARGE SCALE GENOMIC DNA]</scope>
    <source>
        <strain evidence="2">A17</strain>
        <strain evidence="3 4">cv. Jemalong A17</strain>
    </source>
</reference>